<dbReference type="GO" id="GO:0004222">
    <property type="term" value="F:metalloendopeptidase activity"/>
    <property type="evidence" value="ECO:0007669"/>
    <property type="project" value="InterPro"/>
</dbReference>
<dbReference type="SUPFAM" id="SSF55486">
    <property type="entry name" value="Metalloproteases ('zincins'), catalytic domain"/>
    <property type="match status" value="1"/>
</dbReference>
<dbReference type="EMBL" id="HE601409">
    <property type="protein sequence ID" value="CAP21672.2"/>
    <property type="molecule type" value="Genomic_DNA"/>
</dbReference>
<dbReference type="GO" id="GO:0006508">
    <property type="term" value="P:proteolysis"/>
    <property type="evidence" value="ECO:0007669"/>
    <property type="project" value="InterPro"/>
</dbReference>
<keyword evidence="3" id="KW-1185">Reference proteome</keyword>
<dbReference type="OMA" id="FETADCA"/>
<dbReference type="PANTHER" id="PTHR11733:SF233">
    <property type="entry name" value="PEPTIDASE M13 C-TERMINAL DOMAIN-CONTAINING PROTEIN"/>
    <property type="match status" value="1"/>
</dbReference>
<evidence type="ECO:0000313" key="2">
    <source>
        <dbReference type="EMBL" id="CAP21672.2"/>
    </source>
</evidence>
<dbReference type="PANTHER" id="PTHR11733">
    <property type="entry name" value="ZINC METALLOPROTEASE FAMILY M13 NEPRILYSIN-RELATED"/>
    <property type="match status" value="1"/>
</dbReference>
<evidence type="ECO:0000313" key="3">
    <source>
        <dbReference type="Proteomes" id="UP000008549"/>
    </source>
</evidence>
<dbReference type="eggNOG" id="KOG3624">
    <property type="taxonomic scope" value="Eukaryota"/>
</dbReference>
<dbReference type="InterPro" id="IPR018497">
    <property type="entry name" value="Peptidase_M13_C"/>
</dbReference>
<dbReference type="Proteomes" id="UP000008549">
    <property type="component" value="Unassembled WGS sequence"/>
</dbReference>
<proteinExistence type="predicted"/>
<sequence>MSTTPLILAPISTHMLVPHRLKEAFSKCWAPKGIRMDLVEIHLTDFQKMSDDQKQKLFRQIIVGNNQYAQLKTELNQAANALAVSIIFDRLDKNARSFFDKLKNYAMKVIEATPWAKTYQSIEIFQEALDKIELFTFRDARLAVELAMDKYNKIFDSCQSTVHGSYSSEHAETFCEIVACRHAKMFLDTRSEKVFDFGRYTVLGDKGSMLNHNDTAVFFSNDFLLLLSTTHLSDKFGAAGFVFLHEIMHTLVMGPTDFFNPLIPFWTTKSDGVAEQAMKTCTTFPIMGCSPNATFEEDASDMAAYRIAWDFYRKSYRRKTVVKNYESLTKDQLFFYGASVLLRDSRAMTAMKTNEIDPHTNNYQRVNTLMSQMPAFGDAFQCKPTDKMIENKARHCELYGNNAPAVKKRKFSSKR</sequence>
<accession>A8WMG7</accession>
<dbReference type="Gene3D" id="3.40.390.10">
    <property type="entry name" value="Collagenase (Catalytic Domain)"/>
    <property type="match status" value="1"/>
</dbReference>
<dbReference type="RefSeq" id="XP_045091501.1">
    <property type="nucleotide sequence ID" value="XM_045240168.1"/>
</dbReference>
<dbReference type="GeneID" id="8587292"/>
<dbReference type="InParanoid" id="A8WMG7"/>
<reference evidence="2 3" key="2">
    <citation type="journal article" date="2011" name="PLoS Genet.">
        <title>Caenorhabditis briggsae recombinant inbred line genotypes reveal inter-strain incompatibility and the evolution of recombination.</title>
        <authorList>
            <person name="Ross J.A."/>
            <person name="Koboldt D.C."/>
            <person name="Staisch J.E."/>
            <person name="Chamberlin H.M."/>
            <person name="Gupta B.P."/>
            <person name="Miller R.D."/>
            <person name="Baird S.E."/>
            <person name="Haag E.S."/>
        </authorList>
    </citation>
    <scope>NUCLEOTIDE SEQUENCE [LARGE SCALE GENOMIC DNA]</scope>
    <source>
        <strain evidence="2 3">AF16</strain>
    </source>
</reference>
<evidence type="ECO:0000259" key="1">
    <source>
        <dbReference type="Pfam" id="PF01431"/>
    </source>
</evidence>
<feature type="domain" description="Peptidase M13 C-terminal" evidence="1">
    <location>
        <begin position="235"/>
        <end position="396"/>
    </location>
</feature>
<dbReference type="HOGENOM" id="CLU_041717_0_0_1"/>
<dbReference type="InterPro" id="IPR024079">
    <property type="entry name" value="MetalloPept_cat_dom_sf"/>
</dbReference>
<gene>
    <name evidence="2" type="ORF">CBG00202</name>
    <name evidence="2" type="ORF">CBG_00202</name>
</gene>
<organism evidence="2 3">
    <name type="scientific">Caenorhabditis briggsae</name>
    <dbReference type="NCBI Taxonomy" id="6238"/>
    <lineage>
        <taxon>Eukaryota</taxon>
        <taxon>Metazoa</taxon>
        <taxon>Ecdysozoa</taxon>
        <taxon>Nematoda</taxon>
        <taxon>Chromadorea</taxon>
        <taxon>Rhabditida</taxon>
        <taxon>Rhabditina</taxon>
        <taxon>Rhabditomorpha</taxon>
        <taxon>Rhabditoidea</taxon>
        <taxon>Rhabditidae</taxon>
        <taxon>Peloderinae</taxon>
        <taxon>Caenorhabditis</taxon>
    </lineage>
</organism>
<protein>
    <submittedName>
        <fullName evidence="2">Protein CBG00202</fullName>
    </submittedName>
</protein>
<dbReference type="PROSITE" id="PS51885">
    <property type="entry name" value="NEPRILYSIN"/>
    <property type="match status" value="1"/>
</dbReference>
<dbReference type="MEROPS" id="M13.A27"/>
<dbReference type="InterPro" id="IPR000718">
    <property type="entry name" value="Peptidase_M13"/>
</dbReference>
<dbReference type="CTD" id="8587292"/>
<dbReference type="KEGG" id="cbr:CBG_00202"/>
<dbReference type="Pfam" id="PF01431">
    <property type="entry name" value="Peptidase_M13"/>
    <property type="match status" value="1"/>
</dbReference>
<dbReference type="AlphaFoldDB" id="A8WMG7"/>
<name>A8WMG7_CAEBR</name>
<reference evidence="2 3" key="1">
    <citation type="journal article" date="2003" name="PLoS Biol.">
        <title>The genome sequence of Caenorhabditis briggsae: a platform for comparative genomics.</title>
        <authorList>
            <person name="Stein L.D."/>
            <person name="Bao Z."/>
            <person name="Blasiar D."/>
            <person name="Blumenthal T."/>
            <person name="Brent M.R."/>
            <person name="Chen N."/>
            <person name="Chinwalla A."/>
            <person name="Clarke L."/>
            <person name="Clee C."/>
            <person name="Coghlan A."/>
            <person name="Coulson A."/>
            <person name="D'Eustachio P."/>
            <person name="Fitch D.H."/>
            <person name="Fulton L.A."/>
            <person name="Fulton R.E."/>
            <person name="Griffiths-Jones S."/>
            <person name="Harris T.W."/>
            <person name="Hillier L.W."/>
            <person name="Kamath R."/>
            <person name="Kuwabara P.E."/>
            <person name="Mardis E.R."/>
            <person name="Marra M.A."/>
            <person name="Miner T.L."/>
            <person name="Minx P."/>
            <person name="Mullikin J.C."/>
            <person name="Plumb R.W."/>
            <person name="Rogers J."/>
            <person name="Schein J.E."/>
            <person name="Sohrmann M."/>
            <person name="Spieth J."/>
            <person name="Stajich J.E."/>
            <person name="Wei C."/>
            <person name="Willey D."/>
            <person name="Wilson R.K."/>
            <person name="Durbin R."/>
            <person name="Waterston R.H."/>
        </authorList>
    </citation>
    <scope>NUCLEOTIDE SEQUENCE [LARGE SCALE GENOMIC DNA]</scope>
    <source>
        <strain evidence="2 3">AF16</strain>
    </source>
</reference>